<evidence type="ECO:0000256" key="4">
    <source>
        <dbReference type="ARBA" id="ARBA00022692"/>
    </source>
</evidence>
<dbReference type="Proteomes" id="UP000000310">
    <property type="component" value="Chromosome"/>
</dbReference>
<evidence type="ECO:0000256" key="8">
    <source>
        <dbReference type="PROSITE-ProRule" id="PRU01360"/>
    </source>
</evidence>
<dbReference type="Pfam" id="PF07715">
    <property type="entry name" value="Plug"/>
    <property type="match status" value="1"/>
</dbReference>
<keyword evidence="7 8" id="KW-0998">Cell outer membrane</keyword>
<keyword evidence="12" id="KW-0675">Receptor</keyword>
<evidence type="ECO:0000259" key="11">
    <source>
        <dbReference type="Pfam" id="PF07715"/>
    </source>
</evidence>
<keyword evidence="5 9" id="KW-0798">TonB box</keyword>
<evidence type="ECO:0000256" key="1">
    <source>
        <dbReference type="ARBA" id="ARBA00004571"/>
    </source>
</evidence>
<dbReference type="RefSeq" id="WP_013634718.1">
    <property type="nucleotide sequence ID" value="NC_015177.1"/>
</dbReference>
<name>F0S5R3_PSESL</name>
<evidence type="ECO:0000313" key="13">
    <source>
        <dbReference type="Proteomes" id="UP000000310"/>
    </source>
</evidence>
<dbReference type="SUPFAM" id="SSF56935">
    <property type="entry name" value="Porins"/>
    <property type="match status" value="1"/>
</dbReference>
<evidence type="ECO:0000256" key="3">
    <source>
        <dbReference type="ARBA" id="ARBA00022452"/>
    </source>
</evidence>
<dbReference type="Gene3D" id="2.60.40.1120">
    <property type="entry name" value="Carboxypeptidase-like, regulatory domain"/>
    <property type="match status" value="1"/>
</dbReference>
<comment type="similarity">
    <text evidence="8 9">Belongs to the TonB-dependent receptor family.</text>
</comment>
<dbReference type="Gene3D" id="2.40.170.20">
    <property type="entry name" value="TonB-dependent receptor, beta-barrel domain"/>
    <property type="match status" value="1"/>
</dbReference>
<keyword evidence="2 8" id="KW-0813">Transport</keyword>
<dbReference type="OrthoDB" id="9768177at2"/>
<dbReference type="HOGENOM" id="CLU_004317_0_2_10"/>
<dbReference type="SUPFAM" id="SSF49464">
    <property type="entry name" value="Carboxypeptidase regulatory domain-like"/>
    <property type="match status" value="1"/>
</dbReference>
<evidence type="ECO:0000256" key="2">
    <source>
        <dbReference type="ARBA" id="ARBA00022448"/>
    </source>
</evidence>
<dbReference type="Gene3D" id="2.170.130.10">
    <property type="entry name" value="TonB-dependent receptor, plug domain"/>
    <property type="match status" value="1"/>
</dbReference>
<protein>
    <submittedName>
        <fullName evidence="12">TonB-dependent receptor plug</fullName>
    </submittedName>
</protein>
<evidence type="ECO:0000256" key="7">
    <source>
        <dbReference type="ARBA" id="ARBA00023237"/>
    </source>
</evidence>
<dbReference type="STRING" id="762903.Pedsa_3708"/>
<dbReference type="KEGG" id="psn:Pedsa_3708"/>
<dbReference type="PROSITE" id="PS52016">
    <property type="entry name" value="TONB_DEPENDENT_REC_3"/>
    <property type="match status" value="1"/>
</dbReference>
<dbReference type="InterPro" id="IPR039426">
    <property type="entry name" value="TonB-dep_rcpt-like"/>
</dbReference>
<dbReference type="InterPro" id="IPR023997">
    <property type="entry name" value="TonB-dep_OMP_SusC/RagA_CS"/>
</dbReference>
<reference evidence="12 13" key="1">
    <citation type="journal article" date="2011" name="Stand. Genomic Sci.">
        <title>Complete genome sequence of the gliding, heparinolytic Pedobacter saltans type strain (113).</title>
        <authorList>
            <person name="Liolios K."/>
            <person name="Sikorski J."/>
            <person name="Lu M."/>
            <person name="Nolan M."/>
            <person name="Lapidus A."/>
            <person name="Lucas S."/>
            <person name="Hammon N."/>
            <person name="Deshpande S."/>
            <person name="Cheng J.F."/>
            <person name="Tapia R."/>
            <person name="Han C."/>
            <person name="Goodwin L."/>
            <person name="Pitluck S."/>
            <person name="Huntemann M."/>
            <person name="Ivanova N."/>
            <person name="Pagani I."/>
            <person name="Mavromatis K."/>
            <person name="Ovchinikova G."/>
            <person name="Pati A."/>
            <person name="Chen A."/>
            <person name="Palaniappan K."/>
            <person name="Land M."/>
            <person name="Hauser L."/>
            <person name="Brambilla E.M."/>
            <person name="Kotsyurbenko O."/>
            <person name="Rohde M."/>
            <person name="Tindall B.J."/>
            <person name="Abt B."/>
            <person name="Goker M."/>
            <person name="Detter J.C."/>
            <person name="Woyke T."/>
            <person name="Bristow J."/>
            <person name="Eisen J.A."/>
            <person name="Markowitz V."/>
            <person name="Hugenholtz P."/>
            <person name="Klenk H.P."/>
            <person name="Kyrpides N.C."/>
        </authorList>
    </citation>
    <scope>NUCLEOTIDE SEQUENCE [LARGE SCALE GENOMIC DNA]</scope>
    <source>
        <strain evidence="13">ATCC 51119 / DSM 12145 / JCM 21818 / LMG 10337 / NBRC 100064 / NCIMB 13643</strain>
    </source>
</reference>
<dbReference type="AlphaFoldDB" id="F0S5R3"/>
<dbReference type="InterPro" id="IPR023996">
    <property type="entry name" value="TonB-dep_OMP_SusC/RagA"/>
</dbReference>
<dbReference type="EMBL" id="CP002545">
    <property type="protein sequence ID" value="ADY54237.1"/>
    <property type="molecule type" value="Genomic_DNA"/>
</dbReference>
<evidence type="ECO:0000256" key="5">
    <source>
        <dbReference type="ARBA" id="ARBA00023077"/>
    </source>
</evidence>
<keyword evidence="6 8" id="KW-0472">Membrane</keyword>
<dbReference type="eggNOG" id="COG1629">
    <property type="taxonomic scope" value="Bacteria"/>
</dbReference>
<accession>F0S5R3</accession>
<comment type="subcellular location">
    <subcellularLocation>
        <location evidence="1 8">Cell outer membrane</location>
        <topology evidence="1 8">Multi-pass membrane protein</topology>
    </subcellularLocation>
</comment>
<dbReference type="InterPro" id="IPR037066">
    <property type="entry name" value="Plug_dom_sf"/>
</dbReference>
<reference evidence="13" key="2">
    <citation type="submission" date="2011-02" db="EMBL/GenBank/DDBJ databases">
        <title>The complete genome of Pedobacter saltans DSM 12145.</title>
        <authorList>
            <consortium name="US DOE Joint Genome Institute (JGI-PGF)"/>
            <person name="Lucas S."/>
            <person name="Copeland A."/>
            <person name="Lapidus A."/>
            <person name="Bruce D."/>
            <person name="Goodwin L."/>
            <person name="Pitluck S."/>
            <person name="Kyrpides N."/>
            <person name="Mavromatis K."/>
            <person name="Pagani I."/>
            <person name="Ivanova N."/>
            <person name="Ovchinnikova G."/>
            <person name="Lu M."/>
            <person name="Detter J.C."/>
            <person name="Han C."/>
            <person name="Land M."/>
            <person name="Hauser L."/>
            <person name="Markowitz V."/>
            <person name="Cheng J.-F."/>
            <person name="Hugenholtz P."/>
            <person name="Woyke T."/>
            <person name="Wu D."/>
            <person name="Tindall B."/>
            <person name="Pomrenke H.G."/>
            <person name="Brambilla E."/>
            <person name="Klenk H.-P."/>
            <person name="Eisen J.A."/>
        </authorList>
    </citation>
    <scope>NUCLEOTIDE SEQUENCE [LARGE SCALE GENOMIC DNA]</scope>
    <source>
        <strain evidence="13">ATCC 51119 / DSM 12145 / JCM 21818 / LMG 10337 / NBRC 100064 / NCIMB 13643</strain>
    </source>
</reference>
<evidence type="ECO:0000313" key="12">
    <source>
        <dbReference type="EMBL" id="ADY54237.1"/>
    </source>
</evidence>
<keyword evidence="4 8" id="KW-0812">Transmembrane</keyword>
<evidence type="ECO:0000256" key="6">
    <source>
        <dbReference type="ARBA" id="ARBA00023136"/>
    </source>
</evidence>
<organism evidence="12 13">
    <name type="scientific">Pseudopedobacter saltans (strain ATCC 51119 / DSM 12145 / JCM 21818 / CCUG 39354 / LMG 10337 / NBRC 100064 / NCIMB 13643)</name>
    <name type="common">Pedobacter saltans</name>
    <dbReference type="NCBI Taxonomy" id="762903"/>
    <lineage>
        <taxon>Bacteria</taxon>
        <taxon>Pseudomonadati</taxon>
        <taxon>Bacteroidota</taxon>
        <taxon>Sphingobacteriia</taxon>
        <taxon>Sphingobacteriales</taxon>
        <taxon>Sphingobacteriaceae</taxon>
        <taxon>Pseudopedobacter</taxon>
    </lineage>
</organism>
<dbReference type="GO" id="GO:0009279">
    <property type="term" value="C:cell outer membrane"/>
    <property type="evidence" value="ECO:0007669"/>
    <property type="project" value="UniProtKB-SubCell"/>
</dbReference>
<keyword evidence="3 8" id="KW-1134">Transmembrane beta strand</keyword>
<keyword evidence="13" id="KW-1185">Reference proteome</keyword>
<dbReference type="Pfam" id="PF00593">
    <property type="entry name" value="TonB_dep_Rec_b-barrel"/>
    <property type="match status" value="1"/>
</dbReference>
<gene>
    <name evidence="12" type="ordered locus">Pedsa_3708</name>
</gene>
<sequence>MKNKQKRSKIKIGYNLILALGIVLMLCKSLSAQQSISGQVIDKSNISIPGVSVAVKGTTKGVMTNADGRFSIAAKIGEILVFSSIGFETQEIPIKSLNSLTVTLETKSQDLEQVVVIGYGTQKKANVTSAMTTFNAEGVDERPVARVDQALVGQMAGVTIKQTTGVPGKAFSVQIRGVGSITAGSEPLYVIDGFPLTPTKPNESGNYAGGNPLDNINPNDIESIQVLKDAASAAIYGSRAANGVVLITTKRGQAGKPKITFNTYAGMSQANRKLDMLNAEEWIDRATEMINAQWVASAPGRNANQTNVERRTILGLAQGTYNTSYMYDDRWFQEGHPGLYFIDWQDEAFRKGLVQNYQVTSSGATDFVNYYVSGNYSNQEGMIIGMDYKAYSARANVEVSPNKKLKFGLNLAPTYSIGNDPGIEGKDNIIHQIASMSPVQQDEAVNVNTFGFIQYPWSTSTNSPLAKLKYQIGQTKKFRTLGTLFGQYKILDNLTLRSTLNLDNTDNRDKRFVPYTITGTLANRTASPNQGTSGANNSYRRQTFVNENTLTYSKVFSNVHDLSILLGQAYNTDKLETTSLSSTGGFTNSSITTLNAAVATVGSSTETKNVMLSYFSRVQYGYKNKYLLSASIRRDGSSRFGANTKWGWFPSLSAGWRVVEENFMKSSNTISDLKLRASYGESGNYNIGDYSSIALLGGYNYTFNNALATGQAPGNIVNPDLTWEKSKTYDFGLDFGILNNRLTGSFDIYKRVSSDLLLNVPSLQITGFSSYLDNAGEVVSKGWELELTSRNIVRKDFQWNTSFNLAHNTNKVTALSGGQTQIFIPSSFDISHSVLRIGEPLYSIFVVRQDGILTQQDIDKGAALYGSQKVGDPKYVDAYPDGVIDEKDRVIVGHPNPDYTWGITNTFKYKGFDLSILIQGQNGGSIYSLLGRALGRTGQGASDNALGFYRDRWRSESNPGAGIVGKAYSTFGRIKNTDWLYSSDYWRVRNITLGYNFDKFLKNQKIIQGARIYVTAENYFGHDKYKGGFNPEATNTNLSGSTVFPEAGDYGGLPLAKSLIFGLNFTF</sequence>
<dbReference type="FunFam" id="2.170.130.10:FF:000008">
    <property type="entry name" value="SusC/RagA family TonB-linked outer membrane protein"/>
    <property type="match status" value="1"/>
</dbReference>
<dbReference type="Pfam" id="PF13715">
    <property type="entry name" value="CarbopepD_reg_2"/>
    <property type="match status" value="1"/>
</dbReference>
<dbReference type="InterPro" id="IPR012910">
    <property type="entry name" value="Plug_dom"/>
</dbReference>
<feature type="domain" description="TonB-dependent receptor-like beta-barrel" evidence="10">
    <location>
        <begin position="452"/>
        <end position="811"/>
    </location>
</feature>
<evidence type="ECO:0000259" key="10">
    <source>
        <dbReference type="Pfam" id="PF00593"/>
    </source>
</evidence>
<feature type="domain" description="TonB-dependent receptor plug" evidence="11">
    <location>
        <begin position="124"/>
        <end position="244"/>
    </location>
</feature>
<evidence type="ECO:0000256" key="9">
    <source>
        <dbReference type="RuleBase" id="RU003357"/>
    </source>
</evidence>
<dbReference type="InterPro" id="IPR036942">
    <property type="entry name" value="Beta-barrel_TonB_sf"/>
</dbReference>
<proteinExistence type="inferred from homology"/>
<dbReference type="NCBIfam" id="TIGR04057">
    <property type="entry name" value="SusC_RagA_signa"/>
    <property type="match status" value="1"/>
</dbReference>
<dbReference type="NCBIfam" id="TIGR04056">
    <property type="entry name" value="OMP_RagA_SusC"/>
    <property type="match status" value="1"/>
</dbReference>
<dbReference type="InterPro" id="IPR008969">
    <property type="entry name" value="CarboxyPept-like_regulatory"/>
</dbReference>
<dbReference type="InterPro" id="IPR000531">
    <property type="entry name" value="Beta-barrel_TonB"/>
</dbReference>